<dbReference type="PANTHER" id="PTHR47341:SF1">
    <property type="entry name" value="GATA-TYPE ZINC FINGER PROTEIN 1"/>
    <property type="match status" value="1"/>
</dbReference>
<feature type="compositionally biased region" description="Polar residues" evidence="19">
    <location>
        <begin position="106"/>
        <end position="124"/>
    </location>
</feature>
<evidence type="ECO:0000313" key="22">
    <source>
        <dbReference type="Proteomes" id="UP000694564"/>
    </source>
</evidence>
<keyword evidence="4" id="KW-0479">Metal-binding</keyword>
<evidence type="ECO:0000256" key="13">
    <source>
        <dbReference type="ARBA" id="ARBA00023163"/>
    </source>
</evidence>
<dbReference type="SUPFAM" id="SSF57716">
    <property type="entry name" value="Glucocorticoid receptor-like (DNA-binding domain)"/>
    <property type="match status" value="1"/>
</dbReference>
<evidence type="ECO:0000256" key="17">
    <source>
        <dbReference type="ARBA" id="ARBA00079323"/>
    </source>
</evidence>
<reference evidence="21" key="2">
    <citation type="submission" date="2025-09" db="UniProtKB">
        <authorList>
            <consortium name="Ensembl"/>
        </authorList>
    </citation>
    <scope>IDENTIFICATION</scope>
</reference>
<dbReference type="AlphaFoldDB" id="A0A8D2JQ44"/>
<keyword evidence="6" id="KW-0221">Differentiation</keyword>
<dbReference type="SMART" id="SM00401">
    <property type="entry name" value="ZnF_GATA"/>
    <property type="match status" value="1"/>
</dbReference>
<protein>
    <recommendedName>
        <fullName evidence="16">GATA-type zinc finger protein 1</fullName>
    </recommendedName>
    <alternativeName>
        <fullName evidence="17">GATA-like protein 1</fullName>
    </alternativeName>
</protein>
<evidence type="ECO:0000256" key="8">
    <source>
        <dbReference type="ARBA" id="ARBA00022871"/>
    </source>
</evidence>
<dbReference type="PRINTS" id="PR00619">
    <property type="entry name" value="GATAZNFINGER"/>
</dbReference>
<keyword evidence="3" id="KW-0678">Repressor</keyword>
<sequence length="274" mass="29745">TTPTAAPDLVRLGELLAPRRLHVDVESESREDPRPSGSENPPGQWEVSWPLVHSSLWPACQDSITALGILQETEEGLALPPTQDPQALGPCWGPMTRGTLGPLTMARNSKNMQTPVSQKCSSMVSPEPPPAPPGRRPRKQLHPCRGTERADPKFQGVTLTFQIKPDSSLQILPTYSSHSQGPPTSSASAPEPNPGGSEALAPRCCASCRTQRTPLWRDAEDGTPLCNACGIRYKKYGTRCSSCWLVPRKSVQPKKLCGRCGLSMDPHQDPTQEM</sequence>
<evidence type="ECO:0000256" key="11">
    <source>
        <dbReference type="ARBA" id="ARBA00023125"/>
    </source>
</evidence>
<keyword evidence="8" id="KW-0744">Spermatogenesis</keyword>
<evidence type="ECO:0000256" key="2">
    <source>
        <dbReference type="ARBA" id="ARBA00022473"/>
    </source>
</evidence>
<dbReference type="Gene3D" id="3.30.50.10">
    <property type="entry name" value="Erythroid Transcription Factor GATA-1, subunit A"/>
    <property type="match status" value="1"/>
</dbReference>
<evidence type="ECO:0000256" key="15">
    <source>
        <dbReference type="ARBA" id="ARBA00055915"/>
    </source>
</evidence>
<keyword evidence="12" id="KW-0010">Activator</keyword>
<evidence type="ECO:0000256" key="10">
    <source>
        <dbReference type="ARBA" id="ARBA00023015"/>
    </source>
</evidence>
<dbReference type="InterPro" id="IPR013088">
    <property type="entry name" value="Znf_NHR/GATA"/>
</dbReference>
<dbReference type="GO" id="GO:0000122">
    <property type="term" value="P:negative regulation of transcription by RNA polymerase II"/>
    <property type="evidence" value="ECO:0007669"/>
    <property type="project" value="Ensembl"/>
</dbReference>
<comment type="subcellular location">
    <subcellularLocation>
        <location evidence="1">Nucleus</location>
    </subcellularLocation>
</comment>
<dbReference type="Pfam" id="PF00320">
    <property type="entry name" value="GATA"/>
    <property type="match status" value="1"/>
</dbReference>
<evidence type="ECO:0000256" key="18">
    <source>
        <dbReference type="PROSITE-ProRule" id="PRU00094"/>
    </source>
</evidence>
<dbReference type="InterPro" id="IPR000679">
    <property type="entry name" value="Znf_GATA"/>
</dbReference>
<keyword evidence="22" id="KW-1185">Reference proteome</keyword>
<dbReference type="GO" id="GO:0007283">
    <property type="term" value="P:spermatogenesis"/>
    <property type="evidence" value="ECO:0007669"/>
    <property type="project" value="UniProtKB-KW"/>
</dbReference>
<dbReference type="GeneTree" id="ENSGT00470000042444"/>
<dbReference type="GO" id="GO:0048599">
    <property type="term" value="P:oocyte development"/>
    <property type="evidence" value="ECO:0007669"/>
    <property type="project" value="Ensembl"/>
</dbReference>
<evidence type="ECO:0000259" key="20">
    <source>
        <dbReference type="PROSITE" id="PS50114"/>
    </source>
</evidence>
<evidence type="ECO:0000313" key="21">
    <source>
        <dbReference type="Ensembl" id="ENSSVLP00005025622.1"/>
    </source>
</evidence>
<evidence type="ECO:0000256" key="6">
    <source>
        <dbReference type="ARBA" id="ARBA00022782"/>
    </source>
</evidence>
<evidence type="ECO:0000256" key="12">
    <source>
        <dbReference type="ARBA" id="ARBA00023159"/>
    </source>
</evidence>
<dbReference type="InterPro" id="IPR053116">
    <property type="entry name" value="GATA-type_Znf_Regulator"/>
</dbReference>
<evidence type="ECO:0000256" key="9">
    <source>
        <dbReference type="ARBA" id="ARBA00022943"/>
    </source>
</evidence>
<dbReference type="PANTHER" id="PTHR47341">
    <property type="entry name" value="GATA-TYPE ZINC FINGER PROTEIN 1"/>
    <property type="match status" value="1"/>
</dbReference>
<comment type="function">
    <text evidence="15">Transcriptional regulator that plays a key role in germ cell development. Determines the oogenic fate by activating key genes for the oogenic program and meiotic prophase entry. Acts downstream of bone morphogenetic protein (BMP) by regulating expression of genes required for the oogenic programs, which are repressed by Polycomb activities in sexually uncommitted germ cells. Regulates expression of STRA8, a central downstream effector for the meiotic program. Acts independently of retinoic acid (RA). In males, not required for germ-cell sex determination, but required to allow the spermatogonia to efficiently accomplish the meiotic prophase.</text>
</comment>
<feature type="region of interest" description="Disordered" evidence="19">
    <location>
        <begin position="79"/>
        <end position="150"/>
    </location>
</feature>
<accession>A0A8D2JQ44</accession>
<keyword evidence="11" id="KW-0238">DNA-binding</keyword>
<keyword evidence="5 18" id="KW-0863">Zinc-finger</keyword>
<dbReference type="GO" id="GO:0045944">
    <property type="term" value="P:positive regulation of transcription by RNA polymerase II"/>
    <property type="evidence" value="ECO:0007669"/>
    <property type="project" value="Ensembl"/>
</dbReference>
<feature type="domain" description="GATA-type" evidence="20">
    <location>
        <begin position="199"/>
        <end position="237"/>
    </location>
</feature>
<feature type="region of interest" description="Disordered" evidence="19">
    <location>
        <begin position="20"/>
        <end position="46"/>
    </location>
</feature>
<feature type="compositionally biased region" description="Basic and acidic residues" evidence="19">
    <location>
        <begin position="21"/>
        <end position="34"/>
    </location>
</feature>
<proteinExistence type="predicted"/>
<evidence type="ECO:0000256" key="5">
    <source>
        <dbReference type="ARBA" id="ARBA00022771"/>
    </source>
</evidence>
<dbReference type="GO" id="GO:0000981">
    <property type="term" value="F:DNA-binding transcription factor activity, RNA polymerase II-specific"/>
    <property type="evidence" value="ECO:0007669"/>
    <property type="project" value="Ensembl"/>
</dbReference>
<keyword evidence="10" id="KW-0805">Transcription regulation</keyword>
<organism evidence="21 22">
    <name type="scientific">Sciurus vulgaris</name>
    <name type="common">Eurasian red squirrel</name>
    <dbReference type="NCBI Taxonomy" id="55149"/>
    <lineage>
        <taxon>Eukaryota</taxon>
        <taxon>Metazoa</taxon>
        <taxon>Chordata</taxon>
        <taxon>Craniata</taxon>
        <taxon>Vertebrata</taxon>
        <taxon>Euteleostomi</taxon>
        <taxon>Mammalia</taxon>
        <taxon>Eutheria</taxon>
        <taxon>Euarchontoglires</taxon>
        <taxon>Glires</taxon>
        <taxon>Rodentia</taxon>
        <taxon>Sciuromorpha</taxon>
        <taxon>Sciuridae</taxon>
        <taxon>Sciurinae</taxon>
        <taxon>Sciurini</taxon>
        <taxon>Sciurus</taxon>
    </lineage>
</organism>
<evidence type="ECO:0000256" key="1">
    <source>
        <dbReference type="ARBA" id="ARBA00004123"/>
    </source>
</evidence>
<name>A0A8D2JQ44_SCIVU</name>
<dbReference type="Proteomes" id="UP000694564">
    <property type="component" value="Chromosome 16"/>
</dbReference>
<dbReference type="GO" id="GO:0005634">
    <property type="term" value="C:nucleus"/>
    <property type="evidence" value="ECO:0007669"/>
    <property type="project" value="UniProtKB-SubCell"/>
</dbReference>
<evidence type="ECO:0000256" key="4">
    <source>
        <dbReference type="ARBA" id="ARBA00022723"/>
    </source>
</evidence>
<keyword evidence="13" id="KW-0804">Transcription</keyword>
<feature type="compositionally biased region" description="Polar residues" evidence="19">
    <location>
        <begin position="172"/>
        <end position="188"/>
    </location>
</feature>
<dbReference type="GO" id="GO:0008270">
    <property type="term" value="F:zinc ion binding"/>
    <property type="evidence" value="ECO:0007669"/>
    <property type="project" value="UniProtKB-KW"/>
</dbReference>
<dbReference type="GO" id="GO:0043565">
    <property type="term" value="F:sequence-specific DNA binding"/>
    <property type="evidence" value="ECO:0007669"/>
    <property type="project" value="InterPro"/>
</dbReference>
<evidence type="ECO:0000256" key="3">
    <source>
        <dbReference type="ARBA" id="ARBA00022491"/>
    </source>
</evidence>
<evidence type="ECO:0000256" key="16">
    <source>
        <dbReference type="ARBA" id="ARBA00070238"/>
    </source>
</evidence>
<evidence type="ECO:0000256" key="14">
    <source>
        <dbReference type="ARBA" id="ARBA00023242"/>
    </source>
</evidence>
<keyword evidence="2" id="KW-0217">Developmental protein</keyword>
<dbReference type="PROSITE" id="PS50114">
    <property type="entry name" value="GATA_ZN_FINGER_2"/>
    <property type="match status" value="1"/>
</dbReference>
<keyword evidence="14" id="KW-0539">Nucleus</keyword>
<feature type="region of interest" description="Disordered" evidence="19">
    <location>
        <begin position="172"/>
        <end position="198"/>
    </location>
</feature>
<keyword evidence="7" id="KW-0862">Zinc</keyword>
<keyword evidence="9" id="KW-0896">Oogenesis</keyword>
<gene>
    <name evidence="21" type="primary">ZGLP1</name>
</gene>
<dbReference type="FunFam" id="3.30.50.10:FF:000040">
    <property type="entry name" value="GATA-type zinc finger protein 1"/>
    <property type="match status" value="1"/>
</dbReference>
<dbReference type="Ensembl" id="ENSSVLT00005028486.1">
    <property type="protein sequence ID" value="ENSSVLP00005025622.1"/>
    <property type="gene ID" value="ENSSVLG00005020288.1"/>
</dbReference>
<dbReference type="CDD" id="cd00202">
    <property type="entry name" value="ZnF_GATA"/>
    <property type="match status" value="1"/>
</dbReference>
<dbReference type="OrthoDB" id="2162994at2759"/>
<evidence type="ECO:0000256" key="19">
    <source>
        <dbReference type="SAM" id="MobiDB-lite"/>
    </source>
</evidence>
<reference evidence="21" key="1">
    <citation type="submission" date="2025-08" db="UniProtKB">
        <authorList>
            <consortium name="Ensembl"/>
        </authorList>
    </citation>
    <scope>IDENTIFICATION</scope>
</reference>
<evidence type="ECO:0000256" key="7">
    <source>
        <dbReference type="ARBA" id="ARBA00022833"/>
    </source>
</evidence>